<protein>
    <recommendedName>
        <fullName evidence="1">Histone deacetylase domain-containing protein</fullName>
    </recommendedName>
</protein>
<dbReference type="Gene3D" id="3.40.800.20">
    <property type="entry name" value="Histone deacetylase domain"/>
    <property type="match status" value="1"/>
</dbReference>
<organism evidence="2">
    <name type="scientific">Mucochytrium quahogii</name>
    <dbReference type="NCBI Taxonomy" id="96639"/>
    <lineage>
        <taxon>Eukaryota</taxon>
        <taxon>Sar</taxon>
        <taxon>Stramenopiles</taxon>
        <taxon>Bigyra</taxon>
        <taxon>Labyrinthulomycetes</taxon>
        <taxon>Thraustochytrida</taxon>
        <taxon>Thraustochytriidae</taxon>
        <taxon>Mucochytrium</taxon>
    </lineage>
</organism>
<evidence type="ECO:0000259" key="1">
    <source>
        <dbReference type="Pfam" id="PF00850"/>
    </source>
</evidence>
<feature type="domain" description="Histone deacetylase" evidence="1">
    <location>
        <begin position="45"/>
        <end position="339"/>
    </location>
</feature>
<dbReference type="InterPro" id="IPR023696">
    <property type="entry name" value="Ureohydrolase_dom_sf"/>
</dbReference>
<gene>
    <name evidence="2" type="ORF">QSP1433_LOCUS10860</name>
</gene>
<proteinExistence type="predicted"/>
<dbReference type="CDD" id="cd11599">
    <property type="entry name" value="HDAC_classII_2"/>
    <property type="match status" value="1"/>
</dbReference>
<name>A0A7S2WJ63_9STRA</name>
<dbReference type="InterPro" id="IPR037138">
    <property type="entry name" value="His_deacetylse_dom_sf"/>
</dbReference>
<reference evidence="2" key="1">
    <citation type="submission" date="2021-01" db="EMBL/GenBank/DDBJ databases">
        <authorList>
            <person name="Corre E."/>
            <person name="Pelletier E."/>
            <person name="Niang G."/>
            <person name="Scheremetjew M."/>
            <person name="Finn R."/>
            <person name="Kale V."/>
            <person name="Holt S."/>
            <person name="Cochrane G."/>
            <person name="Meng A."/>
            <person name="Brown T."/>
            <person name="Cohen L."/>
        </authorList>
    </citation>
    <scope>NUCLEOTIDE SEQUENCE</scope>
    <source>
        <strain evidence="2">NY070348D</strain>
    </source>
</reference>
<dbReference type="PANTHER" id="PTHR10625:SF10">
    <property type="entry name" value="HISTONE DEACETYLASE HDAC1"/>
    <property type="match status" value="1"/>
</dbReference>
<dbReference type="AlphaFoldDB" id="A0A7S2WJ63"/>
<dbReference type="Pfam" id="PF00850">
    <property type="entry name" value="Hist_deacetyl"/>
    <property type="match status" value="1"/>
</dbReference>
<dbReference type="InterPro" id="IPR023801">
    <property type="entry name" value="His_deacetylse_dom"/>
</dbReference>
<dbReference type="PRINTS" id="PR01270">
    <property type="entry name" value="HDASUPER"/>
</dbReference>
<evidence type="ECO:0000313" key="2">
    <source>
        <dbReference type="EMBL" id="CAD9691089.1"/>
    </source>
</evidence>
<sequence length="351" mass="38262">MKRIGQIVGSAGVGYRAGCVSKHRLVHTAVVTHEDMYLHDMGHGHPECPQRLTAAVDALKKEFGQHRIEWVKSPLISEKDLARAHCKEMLTHVKSLSKRSQESNTTLSIDGDTRVSPGTLRAAMLAAGSVCKAVDMVMDQNTAISNAFACVRPPGHHATPTSSMGFCFFNNIAVGAAYARKEYGIKKLAIVDWDVHHGNGTQDIVWNDENTLFISIHQSHLYPGTGRITETGEFDGNVLNIPVSPENGDSATFRQHMKQIVEPSLDDFQPELILVSAGFDSHIGDPLGGLSYTEKDFSWATTLLLNVAERHCQGRLVSSLEGGYNLDALASSCVSHVESLVNTETKSSSQR</sequence>
<dbReference type="GO" id="GO:0004407">
    <property type="term" value="F:histone deacetylase activity"/>
    <property type="evidence" value="ECO:0007669"/>
    <property type="project" value="TreeGrafter"/>
</dbReference>
<dbReference type="SUPFAM" id="SSF52768">
    <property type="entry name" value="Arginase/deacetylase"/>
    <property type="match status" value="1"/>
</dbReference>
<dbReference type="EMBL" id="HBHK01017245">
    <property type="protein sequence ID" value="CAD9691089.1"/>
    <property type="molecule type" value="Transcribed_RNA"/>
</dbReference>
<dbReference type="GO" id="GO:0040029">
    <property type="term" value="P:epigenetic regulation of gene expression"/>
    <property type="evidence" value="ECO:0007669"/>
    <property type="project" value="TreeGrafter"/>
</dbReference>
<dbReference type="PANTHER" id="PTHR10625">
    <property type="entry name" value="HISTONE DEACETYLASE HDAC1-RELATED"/>
    <property type="match status" value="1"/>
</dbReference>
<dbReference type="InterPro" id="IPR000286">
    <property type="entry name" value="HDACs"/>
</dbReference>
<accession>A0A7S2WJ63</accession>